<comment type="caution">
    <text evidence="3">The sequence shown here is derived from an EMBL/GenBank/DDBJ whole genome shotgun (WGS) entry which is preliminary data.</text>
</comment>
<dbReference type="OrthoDB" id="10582658at2759"/>
<evidence type="ECO:0000259" key="2">
    <source>
        <dbReference type="PROSITE" id="PS50948"/>
    </source>
</evidence>
<evidence type="ECO:0000313" key="4">
    <source>
        <dbReference type="Proteomes" id="UP001163046"/>
    </source>
</evidence>
<organism evidence="3 4">
    <name type="scientific">Desmophyllum pertusum</name>
    <dbReference type="NCBI Taxonomy" id="174260"/>
    <lineage>
        <taxon>Eukaryota</taxon>
        <taxon>Metazoa</taxon>
        <taxon>Cnidaria</taxon>
        <taxon>Anthozoa</taxon>
        <taxon>Hexacorallia</taxon>
        <taxon>Scleractinia</taxon>
        <taxon>Caryophylliina</taxon>
        <taxon>Caryophylliidae</taxon>
        <taxon>Desmophyllum</taxon>
    </lineage>
</organism>
<evidence type="ECO:0000256" key="1">
    <source>
        <dbReference type="SAM" id="SignalP"/>
    </source>
</evidence>
<keyword evidence="4" id="KW-1185">Reference proteome</keyword>
<evidence type="ECO:0000313" key="3">
    <source>
        <dbReference type="EMBL" id="KAJ7380319.1"/>
    </source>
</evidence>
<dbReference type="Pfam" id="PF00024">
    <property type="entry name" value="PAN_1"/>
    <property type="match status" value="2"/>
</dbReference>
<name>A0A9W9ZHY4_9CNID</name>
<keyword evidence="1" id="KW-0732">Signal</keyword>
<accession>A0A9W9ZHY4</accession>
<protein>
    <recommendedName>
        <fullName evidence="2">Apple domain-containing protein</fullName>
    </recommendedName>
</protein>
<feature type="signal peptide" evidence="1">
    <location>
        <begin position="1"/>
        <end position="25"/>
    </location>
</feature>
<gene>
    <name evidence="3" type="ORF">OS493_011041</name>
</gene>
<dbReference type="EMBL" id="MU826354">
    <property type="protein sequence ID" value="KAJ7380319.1"/>
    <property type="molecule type" value="Genomic_DNA"/>
</dbReference>
<dbReference type="Proteomes" id="UP001163046">
    <property type="component" value="Unassembled WGS sequence"/>
</dbReference>
<dbReference type="PROSITE" id="PS50948">
    <property type="entry name" value="PAN"/>
    <property type="match status" value="2"/>
</dbReference>
<dbReference type="AlphaFoldDB" id="A0A9W9ZHY4"/>
<dbReference type="SMART" id="SM00473">
    <property type="entry name" value="PAN_AP"/>
    <property type="match status" value="2"/>
</dbReference>
<dbReference type="InterPro" id="IPR003609">
    <property type="entry name" value="Pan_app"/>
</dbReference>
<proteinExistence type="predicted"/>
<feature type="chain" id="PRO_5040771501" description="Apple domain-containing protein" evidence="1">
    <location>
        <begin position="26"/>
        <end position="256"/>
    </location>
</feature>
<feature type="domain" description="Apple" evidence="2">
    <location>
        <begin position="31"/>
        <end position="117"/>
    </location>
</feature>
<sequence length="256" mass="29448">MDVLKAPRKMLVMILFSVVRVTAQCSEDDNCEEIRFPKDEIRVKENSALEGHLLTQHTSSNHYGCFMRCADNCQCLSFNFKSNDGGDANCQLSEAASYTNPESIKPKKTGWTYIEMARRYLTKFLTNLKTVFNLISIFDQFWTDLKTVFKTSLFQEDDNCEEIRFPKDEIRVKENSALEGHLLTQHTSSNHYGCFMRCADNCQCLSFNFKSNDGGDANCQLSEAASYTNPESIKPKKTGWKYIEMARRYLTKVNFD</sequence>
<reference evidence="3" key="1">
    <citation type="submission" date="2023-01" db="EMBL/GenBank/DDBJ databases">
        <title>Genome assembly of the deep-sea coral Lophelia pertusa.</title>
        <authorList>
            <person name="Herrera S."/>
            <person name="Cordes E."/>
        </authorList>
    </citation>
    <scope>NUCLEOTIDE SEQUENCE</scope>
    <source>
        <strain evidence="3">USNM1676648</strain>
        <tissue evidence="3">Polyp</tissue>
    </source>
</reference>
<feature type="domain" description="Apple" evidence="2">
    <location>
        <begin position="160"/>
        <end position="247"/>
    </location>
</feature>